<dbReference type="AlphaFoldDB" id="A0A8H3VWZ8"/>
<sequence>MEKTAVPDAYRRGSSGQILTRTGRLLFGVVAGLSNAMASRMS</sequence>
<protein>
    <submittedName>
        <fullName evidence="1">Uncharacterized protein</fullName>
    </submittedName>
</protein>
<organism evidence="1 2">
    <name type="scientific">Colletotrichum asianum</name>
    <dbReference type="NCBI Taxonomy" id="702518"/>
    <lineage>
        <taxon>Eukaryota</taxon>
        <taxon>Fungi</taxon>
        <taxon>Dikarya</taxon>
        <taxon>Ascomycota</taxon>
        <taxon>Pezizomycotina</taxon>
        <taxon>Sordariomycetes</taxon>
        <taxon>Hypocreomycetidae</taxon>
        <taxon>Glomerellales</taxon>
        <taxon>Glomerellaceae</taxon>
        <taxon>Colletotrichum</taxon>
        <taxon>Colletotrichum gloeosporioides species complex</taxon>
    </lineage>
</organism>
<proteinExistence type="predicted"/>
<reference evidence="1 2" key="1">
    <citation type="submission" date="2019-12" db="EMBL/GenBank/DDBJ databases">
        <title>A genome sequence resource for the geographically widespread anthracnose pathogen Colletotrichum asianum.</title>
        <authorList>
            <person name="Meng Y."/>
        </authorList>
    </citation>
    <scope>NUCLEOTIDE SEQUENCE [LARGE SCALE GENOMIC DNA]</scope>
    <source>
        <strain evidence="1 2">ICMP 18580</strain>
    </source>
</reference>
<comment type="caution">
    <text evidence="1">The sequence shown here is derived from an EMBL/GenBank/DDBJ whole genome shotgun (WGS) entry which is preliminary data.</text>
</comment>
<evidence type="ECO:0000313" key="2">
    <source>
        <dbReference type="Proteomes" id="UP000434172"/>
    </source>
</evidence>
<dbReference type="Proteomes" id="UP000434172">
    <property type="component" value="Unassembled WGS sequence"/>
</dbReference>
<dbReference type="EMBL" id="WOWK01000141">
    <property type="protein sequence ID" value="KAF0316963.1"/>
    <property type="molecule type" value="Genomic_DNA"/>
</dbReference>
<accession>A0A8H3VWZ8</accession>
<name>A0A8H3VWZ8_9PEZI</name>
<gene>
    <name evidence="1" type="ORF">GQ607_015760</name>
</gene>
<keyword evidence="2" id="KW-1185">Reference proteome</keyword>
<evidence type="ECO:0000313" key="1">
    <source>
        <dbReference type="EMBL" id="KAF0316963.1"/>
    </source>
</evidence>